<dbReference type="EMBL" id="FOHX01000014">
    <property type="protein sequence ID" value="SEU37402.1"/>
    <property type="molecule type" value="Genomic_DNA"/>
</dbReference>
<organism evidence="4 5">
    <name type="scientific">Nonomuraea wenchangensis</name>
    <dbReference type="NCBI Taxonomy" id="568860"/>
    <lineage>
        <taxon>Bacteria</taxon>
        <taxon>Bacillati</taxon>
        <taxon>Actinomycetota</taxon>
        <taxon>Actinomycetes</taxon>
        <taxon>Streptosporangiales</taxon>
        <taxon>Streptosporangiaceae</taxon>
        <taxon>Nonomuraea</taxon>
    </lineage>
</organism>
<dbReference type="Pfam" id="PF13607">
    <property type="entry name" value="Succ_CoA_lig"/>
    <property type="match status" value="1"/>
</dbReference>
<keyword evidence="2" id="KW-0547">Nucleotide-binding</keyword>
<dbReference type="InterPro" id="IPR011761">
    <property type="entry name" value="ATP-grasp"/>
</dbReference>
<dbReference type="InterPro" id="IPR013815">
    <property type="entry name" value="ATP_grasp_subdomain_1"/>
</dbReference>
<keyword evidence="5" id="KW-1185">Reference proteome</keyword>
<dbReference type="Gene3D" id="3.40.50.720">
    <property type="entry name" value="NAD(P)-binding Rossmann-like Domain"/>
    <property type="match status" value="1"/>
</dbReference>
<dbReference type="Proteomes" id="UP000199361">
    <property type="component" value="Unassembled WGS sequence"/>
</dbReference>
<dbReference type="InterPro" id="IPR003781">
    <property type="entry name" value="CoA-bd"/>
</dbReference>
<feature type="domain" description="ATP-grasp" evidence="3">
    <location>
        <begin position="501"/>
        <end position="714"/>
    </location>
</feature>
<proteinExistence type="inferred from homology"/>
<dbReference type="SUPFAM" id="SSF56059">
    <property type="entry name" value="Glutathione synthetase ATP-binding domain-like"/>
    <property type="match status" value="1"/>
</dbReference>
<dbReference type="SUPFAM" id="SSF51735">
    <property type="entry name" value="NAD(P)-binding Rossmann-fold domains"/>
    <property type="match status" value="1"/>
</dbReference>
<dbReference type="Gene3D" id="3.30.470.20">
    <property type="entry name" value="ATP-grasp fold, B domain"/>
    <property type="match status" value="1"/>
</dbReference>
<sequence>MGSPSKKATVAPGPSDLSRLVDPESVAIIGASDRPGSLGARTVANLLDHSDFTGRPYLVSRTKKTIHGLPCHTSVLELPETPEVALLVVPAAQALTVLNECAEKGVRFAIVFTSGFGEMGEEGKRAEAEMARIGREAGMRIYGPNSPGLCNLNKRIGFMFSPSFHLDQRPGPIGLATQGGGIGRCFLQAMERGVGVGLWASTGNEVDLTVADFVRYYADADDISVIATTMEGIKNGPAFADAALYAAERGKPVIALKVGRSDYGARAVASHTGSLSGAAEVNSAVFRQVGIVEVDDMDELIDTAALFTRKRPTGREKVAVYGFSGGGCAMTADAIGSAGLELAEFSEKTLTRLGETLPDYAAVANPVDATSDILSRPEIGHESLRAVADDPDVGVVLYPFPCDYEELTGQIGASIAAVQGETETPILTVWMSDRLGAGYTELVEGGLVPVRSVRNGTKALQRWIERGRWNLDTGWRPIGTAAPGGEESGGERVTHTEPEAKELLARHGVAVPGSGVARTADEAVAVAERVGYPVVLKVVSARITHKTDVGGVAVGLADAGQVRAGLERIRESVTAARPDVPFDGVLVEAMAPAGIDVLVGVSRDPVFGPVMTFGLGGVLVELFQDVARRLLPLTPEQARALVEEPRCAALLRGVRGGAASDVDALVDLLVGVSRFVEVNGGAVEELELNPVRVLPAGRGVVALDAVLVTSGPLEGAK</sequence>
<accession>A0A1I0LBB2</accession>
<evidence type="ECO:0000259" key="3">
    <source>
        <dbReference type="PROSITE" id="PS50975"/>
    </source>
</evidence>
<gene>
    <name evidence="4" type="ORF">SAMN05421811_114192</name>
</gene>
<dbReference type="GO" id="GO:0046872">
    <property type="term" value="F:metal ion binding"/>
    <property type="evidence" value="ECO:0007669"/>
    <property type="project" value="InterPro"/>
</dbReference>
<evidence type="ECO:0000256" key="2">
    <source>
        <dbReference type="PROSITE-ProRule" id="PRU00409"/>
    </source>
</evidence>
<dbReference type="InterPro" id="IPR032875">
    <property type="entry name" value="Succ_CoA_lig_flav_dom"/>
</dbReference>
<keyword evidence="2" id="KW-0067">ATP-binding</keyword>
<dbReference type="OrthoDB" id="190266at2"/>
<dbReference type="AlphaFoldDB" id="A0A1I0LBB2"/>
<dbReference type="Pfam" id="PF13380">
    <property type="entry name" value="CoA_binding_2"/>
    <property type="match status" value="1"/>
</dbReference>
<reference evidence="4 5" key="1">
    <citation type="submission" date="2016-10" db="EMBL/GenBank/DDBJ databases">
        <authorList>
            <person name="de Groot N.N."/>
        </authorList>
    </citation>
    <scope>NUCLEOTIDE SEQUENCE [LARGE SCALE GENOMIC DNA]</scope>
    <source>
        <strain evidence="4 5">CGMCC 4.5598</strain>
    </source>
</reference>
<dbReference type="STRING" id="568860.SAMN05421811_114192"/>
<dbReference type="PANTHER" id="PTHR42793:SF4">
    <property type="entry name" value="BLL6376 PROTEIN"/>
    <property type="match status" value="1"/>
</dbReference>
<protein>
    <submittedName>
        <fullName evidence="4">Acyl-CoA synthetase (NDP forming)</fullName>
    </submittedName>
</protein>
<dbReference type="SUPFAM" id="SSF52210">
    <property type="entry name" value="Succinyl-CoA synthetase domains"/>
    <property type="match status" value="2"/>
</dbReference>
<dbReference type="GO" id="GO:0005524">
    <property type="term" value="F:ATP binding"/>
    <property type="evidence" value="ECO:0007669"/>
    <property type="project" value="UniProtKB-UniRule"/>
</dbReference>
<dbReference type="InterPro" id="IPR016102">
    <property type="entry name" value="Succinyl-CoA_synth-like"/>
</dbReference>
<dbReference type="PROSITE" id="PS50975">
    <property type="entry name" value="ATP_GRASP"/>
    <property type="match status" value="1"/>
</dbReference>
<dbReference type="PANTHER" id="PTHR42793">
    <property type="entry name" value="COA BINDING DOMAIN CONTAINING PROTEIN"/>
    <property type="match status" value="1"/>
</dbReference>
<dbReference type="InterPro" id="IPR036291">
    <property type="entry name" value="NAD(P)-bd_dom_sf"/>
</dbReference>
<dbReference type="Gene3D" id="3.40.50.261">
    <property type="entry name" value="Succinyl-CoA synthetase domains"/>
    <property type="match status" value="2"/>
</dbReference>
<name>A0A1I0LBB2_9ACTN</name>
<comment type="similarity">
    <text evidence="1">In the N-terminal section; belongs to the acetate CoA ligase alpha subunit family.</text>
</comment>
<dbReference type="Gene3D" id="3.30.1490.20">
    <property type="entry name" value="ATP-grasp fold, A domain"/>
    <property type="match status" value="1"/>
</dbReference>
<evidence type="ECO:0000313" key="5">
    <source>
        <dbReference type="Proteomes" id="UP000199361"/>
    </source>
</evidence>
<evidence type="ECO:0000313" key="4">
    <source>
        <dbReference type="EMBL" id="SEU37402.1"/>
    </source>
</evidence>
<dbReference type="SMART" id="SM00881">
    <property type="entry name" value="CoA_binding"/>
    <property type="match status" value="1"/>
</dbReference>
<evidence type="ECO:0000256" key="1">
    <source>
        <dbReference type="ARBA" id="ARBA00060888"/>
    </source>
</evidence>
<dbReference type="FunFam" id="3.30.1490.20:FF:000020">
    <property type="entry name" value="Protein lysine acetyltransferase"/>
    <property type="match status" value="1"/>
</dbReference>
<dbReference type="Pfam" id="PF13549">
    <property type="entry name" value="ATP-grasp_5"/>
    <property type="match status" value="1"/>
</dbReference>